<keyword evidence="5" id="KW-1185">Reference proteome</keyword>
<dbReference type="GO" id="GO:0005788">
    <property type="term" value="C:endoplasmic reticulum lumen"/>
    <property type="evidence" value="ECO:0007669"/>
    <property type="project" value="InterPro"/>
</dbReference>
<evidence type="ECO:0000313" key="4">
    <source>
        <dbReference type="EMBL" id="CAE6929244.1"/>
    </source>
</evidence>
<protein>
    <submittedName>
        <fullName evidence="4">ERP29 protein</fullName>
    </submittedName>
</protein>
<dbReference type="GO" id="GO:0009306">
    <property type="term" value="P:protein secretion"/>
    <property type="evidence" value="ECO:0007669"/>
    <property type="project" value="InterPro"/>
</dbReference>
<dbReference type="Gene3D" id="3.40.30.10">
    <property type="entry name" value="Glutaredoxin"/>
    <property type="match status" value="1"/>
</dbReference>
<evidence type="ECO:0000313" key="5">
    <source>
        <dbReference type="Proteomes" id="UP000604046"/>
    </source>
</evidence>
<feature type="domain" description="ERp29 N-terminal" evidence="3">
    <location>
        <begin position="51"/>
        <end position="145"/>
    </location>
</feature>
<dbReference type="OrthoDB" id="428836at2759"/>
<keyword evidence="1" id="KW-0256">Endoplasmic reticulum</keyword>
<evidence type="ECO:0000256" key="1">
    <source>
        <dbReference type="ARBA" id="ARBA00022824"/>
    </source>
</evidence>
<dbReference type="EMBL" id="CAJNDS010000038">
    <property type="protein sequence ID" value="CAE6929244.1"/>
    <property type="molecule type" value="Genomic_DNA"/>
</dbReference>
<accession>A0A812GQ34</accession>
<dbReference type="Pfam" id="PF07912">
    <property type="entry name" value="ERp29_N"/>
    <property type="match status" value="1"/>
</dbReference>
<dbReference type="InterPro" id="IPR012883">
    <property type="entry name" value="ERp29_N"/>
</dbReference>
<gene>
    <name evidence="4" type="primary">ERP29</name>
    <name evidence="4" type="ORF">SNAT2548_LOCUS778</name>
</gene>
<evidence type="ECO:0000259" key="3">
    <source>
        <dbReference type="Pfam" id="PF07912"/>
    </source>
</evidence>
<name>A0A812GQ34_9DINO</name>
<dbReference type="AlphaFoldDB" id="A0A812GQ34"/>
<feature type="signal peptide" evidence="2">
    <location>
        <begin position="1"/>
        <end position="20"/>
    </location>
</feature>
<dbReference type="Proteomes" id="UP000604046">
    <property type="component" value="Unassembled WGS sequence"/>
</dbReference>
<keyword evidence="2" id="KW-0732">Signal</keyword>
<sequence length="188" mass="20651">MLRLLAVCAALYAAAGAADGLVKYRLICDGWWGALCRRSFDSTGHAPQREEYAFGEKADAFKSMASVVARSGSSTMIASVGISTHGEKQNQDMARRFGFIPQDKEELESSDMDKLFPKFMYFKPGDVEGQLYNGKATKAAMLKFLGIEERTCDVLTGAFCSDEQKRHLESLAGKSSEELGKLLKARRG</sequence>
<comment type="caution">
    <text evidence="4">The sequence shown here is derived from an EMBL/GenBank/DDBJ whole genome shotgun (WGS) entry which is preliminary data.</text>
</comment>
<feature type="chain" id="PRO_5032563800" evidence="2">
    <location>
        <begin position="21"/>
        <end position="188"/>
    </location>
</feature>
<organism evidence="4 5">
    <name type="scientific">Symbiodinium natans</name>
    <dbReference type="NCBI Taxonomy" id="878477"/>
    <lineage>
        <taxon>Eukaryota</taxon>
        <taxon>Sar</taxon>
        <taxon>Alveolata</taxon>
        <taxon>Dinophyceae</taxon>
        <taxon>Suessiales</taxon>
        <taxon>Symbiodiniaceae</taxon>
        <taxon>Symbiodinium</taxon>
    </lineage>
</organism>
<reference evidence="4" key="1">
    <citation type="submission" date="2021-02" db="EMBL/GenBank/DDBJ databases">
        <authorList>
            <person name="Dougan E. K."/>
            <person name="Rhodes N."/>
            <person name="Thang M."/>
            <person name="Chan C."/>
        </authorList>
    </citation>
    <scope>NUCLEOTIDE SEQUENCE</scope>
</reference>
<evidence type="ECO:0000256" key="2">
    <source>
        <dbReference type="SAM" id="SignalP"/>
    </source>
</evidence>
<proteinExistence type="predicted"/>